<name>A0AB40DB09_DROSZ</name>
<organism evidence="3 4">
    <name type="scientific">Drosophila suzukii</name>
    <name type="common">Spotted-wing drosophila fruit fly</name>
    <dbReference type="NCBI Taxonomy" id="28584"/>
    <lineage>
        <taxon>Eukaryota</taxon>
        <taxon>Metazoa</taxon>
        <taxon>Ecdysozoa</taxon>
        <taxon>Arthropoda</taxon>
        <taxon>Hexapoda</taxon>
        <taxon>Insecta</taxon>
        <taxon>Pterygota</taxon>
        <taxon>Neoptera</taxon>
        <taxon>Endopterygota</taxon>
        <taxon>Diptera</taxon>
        <taxon>Brachycera</taxon>
        <taxon>Muscomorpha</taxon>
        <taxon>Ephydroidea</taxon>
        <taxon>Drosophilidae</taxon>
        <taxon>Drosophila</taxon>
        <taxon>Sophophora</taxon>
    </lineage>
</organism>
<dbReference type="AlphaFoldDB" id="A0AB40DB09"/>
<accession>A0AB40DB09</accession>
<dbReference type="RefSeq" id="XP_065720622.2">
    <property type="nucleotide sequence ID" value="XM_065864550.2"/>
</dbReference>
<evidence type="ECO:0000256" key="1">
    <source>
        <dbReference type="SAM" id="MobiDB-lite"/>
    </source>
</evidence>
<keyword evidence="3" id="KW-1185">Reference proteome</keyword>
<evidence type="ECO:0000259" key="2">
    <source>
        <dbReference type="Pfam" id="PF16012"/>
    </source>
</evidence>
<feature type="region of interest" description="Disordered" evidence="1">
    <location>
        <begin position="421"/>
        <end position="457"/>
    </location>
</feature>
<feature type="region of interest" description="Disordered" evidence="1">
    <location>
        <begin position="1"/>
        <end position="88"/>
    </location>
</feature>
<gene>
    <name evidence="4" type="primary">LOC136116899</name>
</gene>
<feature type="domain" description="DUF4780" evidence="2">
    <location>
        <begin position="199"/>
        <end position="370"/>
    </location>
</feature>
<feature type="compositionally biased region" description="Polar residues" evidence="1">
    <location>
        <begin position="34"/>
        <end position="49"/>
    </location>
</feature>
<evidence type="ECO:0000313" key="3">
    <source>
        <dbReference type="Proteomes" id="UP001652628"/>
    </source>
</evidence>
<feature type="compositionally biased region" description="Basic and acidic residues" evidence="1">
    <location>
        <begin position="52"/>
        <end position="68"/>
    </location>
</feature>
<evidence type="ECO:0000313" key="4">
    <source>
        <dbReference type="RefSeq" id="XP_065720622.2"/>
    </source>
</evidence>
<feature type="compositionally biased region" description="Basic and acidic residues" evidence="1">
    <location>
        <begin position="8"/>
        <end position="21"/>
    </location>
</feature>
<dbReference type="InterPro" id="IPR031961">
    <property type="entry name" value="DUF4780"/>
</dbReference>
<sequence length="457" mass="50246">MENLTINKQKDCTRREPDTLIKSEVVTNDESKSKITALTTPVHATSTPAKASEQRSRLSPTRHNDKPKPPTSVGVANQPLQPEGSAKAGLMVSTRAKEFKRVPPNQAGPLERKKATRILKRLATNPIREDQTSKLDYQKIQEDIAWAKAVIPDFDIAMTTSNKRERSMESAQPASKKAKVTNRGTWSRSFAEVVKDRKIIGVIDQSDEGGRIPRNHWGLVRRALATVALKVLDENPGPPPDCTDAGWYQGNVKLIACEDERSAALYKAAIDKVGEVYPGAKLAVCEAADIPSRPRARVWLPSEPSEPEAILSLLTRFNPKLPTDGWKVVKVEKTERVTMSVVILLNQACLEPLAAQQHRVNYGFDKVQLRIYDTDKTAADNLAACASYEPPSDDEPDHEEATLTGYVSTDSELTESLKQLCTQDTTRPGRSVLQDIAEEAEGTQPDPSPKDGAVSAN</sequence>
<reference evidence="4" key="1">
    <citation type="submission" date="2025-08" db="UniProtKB">
        <authorList>
            <consortium name="RefSeq"/>
        </authorList>
    </citation>
    <scope>IDENTIFICATION</scope>
</reference>
<dbReference type="Proteomes" id="UP001652628">
    <property type="component" value="Chromosome 3"/>
</dbReference>
<proteinExistence type="predicted"/>
<protein>
    <recommendedName>
        <fullName evidence="2">DUF4780 domain-containing protein</fullName>
    </recommendedName>
</protein>
<dbReference type="Pfam" id="PF16012">
    <property type="entry name" value="DUF4780"/>
    <property type="match status" value="1"/>
</dbReference>
<dbReference type="GeneID" id="136116899"/>